<dbReference type="AlphaFoldDB" id="A0A0L0C594"/>
<evidence type="ECO:0000313" key="2">
    <source>
        <dbReference type="Proteomes" id="UP000037069"/>
    </source>
</evidence>
<gene>
    <name evidence="1" type="ORF">FF38_06554</name>
</gene>
<evidence type="ECO:0000313" key="1">
    <source>
        <dbReference type="EMBL" id="KNC27407.1"/>
    </source>
</evidence>
<proteinExistence type="predicted"/>
<name>A0A0L0C594_LUCCU</name>
<dbReference type="Proteomes" id="UP000037069">
    <property type="component" value="Unassembled WGS sequence"/>
</dbReference>
<keyword evidence="2" id="KW-1185">Reference proteome</keyword>
<sequence>MQKQGNSTINEQGETVIAPAETVTTISTNVTHFGVVSQSIYNCRCWKKKRSYIGNTWRKDIVSFPKVIPQHPKLQPGR</sequence>
<dbReference type="EMBL" id="JRES01000902">
    <property type="protein sequence ID" value="KNC27407.1"/>
    <property type="molecule type" value="Genomic_DNA"/>
</dbReference>
<comment type="caution">
    <text evidence="1">The sequence shown here is derived from an EMBL/GenBank/DDBJ whole genome shotgun (WGS) entry which is preliminary data.</text>
</comment>
<accession>A0A0L0C594</accession>
<organism evidence="1 2">
    <name type="scientific">Lucilia cuprina</name>
    <name type="common">Green bottle fly</name>
    <name type="synonym">Australian sheep blowfly</name>
    <dbReference type="NCBI Taxonomy" id="7375"/>
    <lineage>
        <taxon>Eukaryota</taxon>
        <taxon>Metazoa</taxon>
        <taxon>Ecdysozoa</taxon>
        <taxon>Arthropoda</taxon>
        <taxon>Hexapoda</taxon>
        <taxon>Insecta</taxon>
        <taxon>Pterygota</taxon>
        <taxon>Neoptera</taxon>
        <taxon>Endopterygota</taxon>
        <taxon>Diptera</taxon>
        <taxon>Brachycera</taxon>
        <taxon>Muscomorpha</taxon>
        <taxon>Oestroidea</taxon>
        <taxon>Calliphoridae</taxon>
        <taxon>Luciliinae</taxon>
        <taxon>Lucilia</taxon>
    </lineage>
</organism>
<reference evidence="1 2" key="1">
    <citation type="journal article" date="2015" name="Nat. Commun.">
        <title>Lucilia cuprina genome unlocks parasitic fly biology to underpin future interventions.</title>
        <authorList>
            <person name="Anstead C.A."/>
            <person name="Korhonen P.K."/>
            <person name="Young N.D."/>
            <person name="Hall R.S."/>
            <person name="Jex A.R."/>
            <person name="Murali S.C."/>
            <person name="Hughes D.S."/>
            <person name="Lee S.F."/>
            <person name="Perry T."/>
            <person name="Stroehlein A.J."/>
            <person name="Ansell B.R."/>
            <person name="Breugelmans B."/>
            <person name="Hofmann A."/>
            <person name="Qu J."/>
            <person name="Dugan S."/>
            <person name="Lee S.L."/>
            <person name="Chao H."/>
            <person name="Dinh H."/>
            <person name="Han Y."/>
            <person name="Doddapaneni H.V."/>
            <person name="Worley K.C."/>
            <person name="Muzny D.M."/>
            <person name="Ioannidis P."/>
            <person name="Waterhouse R.M."/>
            <person name="Zdobnov E.M."/>
            <person name="James P.J."/>
            <person name="Bagnall N.H."/>
            <person name="Kotze A.C."/>
            <person name="Gibbs R.A."/>
            <person name="Richards S."/>
            <person name="Batterham P."/>
            <person name="Gasser R.B."/>
        </authorList>
    </citation>
    <scope>NUCLEOTIDE SEQUENCE [LARGE SCALE GENOMIC DNA]</scope>
    <source>
        <strain evidence="1 2">LS</strain>
        <tissue evidence="1">Full body</tissue>
    </source>
</reference>
<protein>
    <submittedName>
        <fullName evidence="1">Uncharacterized protein</fullName>
    </submittedName>
</protein>